<feature type="domain" description="Nudix hydrolase" evidence="7">
    <location>
        <begin position="30"/>
        <end position="239"/>
    </location>
</feature>
<evidence type="ECO:0000256" key="3">
    <source>
        <dbReference type="ARBA" id="ARBA00022723"/>
    </source>
</evidence>
<dbReference type="AlphaFoldDB" id="A0A7Y9RQ29"/>
<evidence type="ECO:0000313" key="9">
    <source>
        <dbReference type="Proteomes" id="UP000544110"/>
    </source>
</evidence>
<comment type="cofactor">
    <cofactor evidence="1">
        <name>Mn(2+)</name>
        <dbReference type="ChEBI" id="CHEBI:29035"/>
    </cofactor>
</comment>
<dbReference type="PANTHER" id="PTHR12318:SF0">
    <property type="entry name" value="ACYL-COENZYME A DIPHOSPHATASE NUDT19"/>
    <property type="match status" value="1"/>
</dbReference>
<name>A0A7Y9RQ29_9ACTN</name>
<reference evidence="8 9" key="1">
    <citation type="submission" date="2020-07" db="EMBL/GenBank/DDBJ databases">
        <title>Sequencing the genomes of 1000 actinobacteria strains.</title>
        <authorList>
            <person name="Klenk H.-P."/>
        </authorList>
    </citation>
    <scope>NUCLEOTIDE SEQUENCE [LARGE SCALE GENOMIC DNA]</scope>
    <source>
        <strain evidence="8 9">DSM 24552</strain>
    </source>
</reference>
<dbReference type="Proteomes" id="UP000544110">
    <property type="component" value="Unassembled WGS sequence"/>
</dbReference>
<evidence type="ECO:0000256" key="4">
    <source>
        <dbReference type="ARBA" id="ARBA00022801"/>
    </source>
</evidence>
<dbReference type="Gene3D" id="3.90.79.10">
    <property type="entry name" value="Nucleoside Triphosphate Pyrophosphohydrolase"/>
    <property type="match status" value="1"/>
</dbReference>
<dbReference type="GO" id="GO:0016818">
    <property type="term" value="F:hydrolase activity, acting on acid anhydrides, in phosphorus-containing anhydrides"/>
    <property type="evidence" value="ECO:0007669"/>
    <property type="project" value="InterPro"/>
</dbReference>
<evidence type="ECO:0000313" key="8">
    <source>
        <dbReference type="EMBL" id="NYG54456.1"/>
    </source>
</evidence>
<keyword evidence="4" id="KW-0378">Hydrolase</keyword>
<dbReference type="PANTHER" id="PTHR12318">
    <property type="entry name" value="TESTOSTERONE-REGULATED PROTEIN RP2"/>
    <property type="match status" value="1"/>
</dbReference>
<dbReference type="EMBL" id="JACCAC010000001">
    <property type="protein sequence ID" value="NYG54456.1"/>
    <property type="molecule type" value="Genomic_DNA"/>
</dbReference>
<protein>
    <submittedName>
        <fullName evidence="8">8-oxo-dGTP pyrophosphatase MutT (NUDIX family)</fullName>
    </submittedName>
</protein>
<keyword evidence="6" id="KW-0464">Manganese</keyword>
<proteinExistence type="predicted"/>
<dbReference type="PROSITE" id="PS51462">
    <property type="entry name" value="NUDIX"/>
    <property type="match status" value="1"/>
</dbReference>
<dbReference type="SUPFAM" id="SSF55811">
    <property type="entry name" value="Nudix"/>
    <property type="match status" value="1"/>
</dbReference>
<keyword evidence="3" id="KW-0479">Metal-binding</keyword>
<dbReference type="InterPro" id="IPR039121">
    <property type="entry name" value="NUDT19"/>
</dbReference>
<dbReference type="CDD" id="cd18870">
    <property type="entry name" value="NUDIX_AcylCoAdiphos_Nudt19"/>
    <property type="match status" value="1"/>
</dbReference>
<evidence type="ECO:0000256" key="1">
    <source>
        <dbReference type="ARBA" id="ARBA00001936"/>
    </source>
</evidence>
<dbReference type="InterPro" id="IPR015797">
    <property type="entry name" value="NUDIX_hydrolase-like_dom_sf"/>
</dbReference>
<dbReference type="GO" id="GO:0046872">
    <property type="term" value="F:metal ion binding"/>
    <property type="evidence" value="ECO:0007669"/>
    <property type="project" value="UniProtKB-KW"/>
</dbReference>
<sequence>MQIPLPPVPLPEEVALLAQEYAAGRREPVEPRDAATVVLLRPGRPGAATPGPEVYLLRRQRSMAFAGGMCVFPGGGVDRRDFDRTVAWAGPGPAEWAGALGTDEETARALVCAAVRETFEESGVLLAGASPDEVVADTTGDDWEADRVALESRELAMTDFLTRRGLVLRTDLLGVWSGWLTPVFEPRRYRTWFFIARLPEGQRTRDVSSESSEVLWLPAREAADRADAGELAMLPPTYLTCLEVGQAAGVDEALALAHGRAVEMFTPTAEPVEGGWTLTVPPDLQALVAARRA</sequence>
<comment type="caution">
    <text evidence="8">The sequence shown here is derived from an EMBL/GenBank/DDBJ whole genome shotgun (WGS) entry which is preliminary data.</text>
</comment>
<keyword evidence="5" id="KW-0460">Magnesium</keyword>
<organism evidence="8 9">
    <name type="scientific">Nocardioides perillae</name>
    <dbReference type="NCBI Taxonomy" id="1119534"/>
    <lineage>
        <taxon>Bacteria</taxon>
        <taxon>Bacillati</taxon>
        <taxon>Actinomycetota</taxon>
        <taxon>Actinomycetes</taxon>
        <taxon>Propionibacteriales</taxon>
        <taxon>Nocardioidaceae</taxon>
        <taxon>Nocardioides</taxon>
    </lineage>
</organism>
<evidence type="ECO:0000256" key="5">
    <source>
        <dbReference type="ARBA" id="ARBA00022842"/>
    </source>
</evidence>
<gene>
    <name evidence="8" type="ORF">BJ989_000760</name>
</gene>
<dbReference type="InterPro" id="IPR000086">
    <property type="entry name" value="NUDIX_hydrolase_dom"/>
</dbReference>
<evidence type="ECO:0000259" key="7">
    <source>
        <dbReference type="PROSITE" id="PS51462"/>
    </source>
</evidence>
<evidence type="ECO:0000256" key="2">
    <source>
        <dbReference type="ARBA" id="ARBA00001946"/>
    </source>
</evidence>
<accession>A0A7Y9RQ29</accession>
<keyword evidence="9" id="KW-1185">Reference proteome</keyword>
<evidence type="ECO:0000256" key="6">
    <source>
        <dbReference type="ARBA" id="ARBA00023211"/>
    </source>
</evidence>
<dbReference type="RefSeq" id="WP_179517071.1">
    <property type="nucleotide sequence ID" value="NZ_JACCAC010000001.1"/>
</dbReference>
<comment type="cofactor">
    <cofactor evidence="2">
        <name>Mg(2+)</name>
        <dbReference type="ChEBI" id="CHEBI:18420"/>
    </cofactor>
</comment>